<dbReference type="PROSITE" id="PS00018">
    <property type="entry name" value="EF_HAND_1"/>
    <property type="match status" value="1"/>
</dbReference>
<keyword evidence="2" id="KW-1185">Reference proteome</keyword>
<name>A0A5C5VWP1_9BACT</name>
<dbReference type="Gene3D" id="2.40.70.10">
    <property type="entry name" value="Acid Proteases"/>
    <property type="match status" value="1"/>
</dbReference>
<proteinExistence type="predicted"/>
<dbReference type="AlphaFoldDB" id="A0A5C5VWP1"/>
<dbReference type="Pfam" id="PF13650">
    <property type="entry name" value="Asp_protease_2"/>
    <property type="match status" value="1"/>
</dbReference>
<dbReference type="SUPFAM" id="SSF50630">
    <property type="entry name" value="Acid proteases"/>
    <property type="match status" value="1"/>
</dbReference>
<comment type="caution">
    <text evidence="1">The sequence shown here is derived from an EMBL/GenBank/DDBJ whole genome shotgun (WGS) entry which is preliminary data.</text>
</comment>
<organism evidence="1 2">
    <name type="scientific">Botrimarina hoheduenensis</name>
    <dbReference type="NCBI Taxonomy" id="2528000"/>
    <lineage>
        <taxon>Bacteria</taxon>
        <taxon>Pseudomonadati</taxon>
        <taxon>Planctomycetota</taxon>
        <taxon>Planctomycetia</taxon>
        <taxon>Pirellulales</taxon>
        <taxon>Lacipirellulaceae</taxon>
        <taxon>Botrimarina</taxon>
    </lineage>
</organism>
<protein>
    <recommendedName>
        <fullName evidence="3">Peptidase A2 domain-containing protein</fullName>
    </recommendedName>
</protein>
<dbReference type="RefSeq" id="WP_231931005.1">
    <property type="nucleotide sequence ID" value="NZ_SJPH01000005.1"/>
</dbReference>
<evidence type="ECO:0000313" key="2">
    <source>
        <dbReference type="Proteomes" id="UP000318995"/>
    </source>
</evidence>
<dbReference type="Proteomes" id="UP000318995">
    <property type="component" value="Unassembled WGS sequence"/>
</dbReference>
<accession>A0A5C5VWP1</accession>
<dbReference type="EMBL" id="SJPH01000005">
    <property type="protein sequence ID" value="TWT42944.1"/>
    <property type="molecule type" value="Genomic_DNA"/>
</dbReference>
<evidence type="ECO:0008006" key="3">
    <source>
        <dbReference type="Google" id="ProtNLM"/>
    </source>
</evidence>
<gene>
    <name evidence="1" type="ORF">Pla111_25820</name>
</gene>
<dbReference type="InterPro" id="IPR021109">
    <property type="entry name" value="Peptidase_aspartic_dom_sf"/>
</dbReference>
<reference evidence="1 2" key="1">
    <citation type="submission" date="2019-02" db="EMBL/GenBank/DDBJ databases">
        <title>Deep-cultivation of Planctomycetes and their phenomic and genomic characterization uncovers novel biology.</title>
        <authorList>
            <person name="Wiegand S."/>
            <person name="Jogler M."/>
            <person name="Boedeker C."/>
            <person name="Pinto D."/>
            <person name="Vollmers J."/>
            <person name="Rivas-Marin E."/>
            <person name="Kohn T."/>
            <person name="Peeters S.H."/>
            <person name="Heuer A."/>
            <person name="Rast P."/>
            <person name="Oberbeckmann S."/>
            <person name="Bunk B."/>
            <person name="Jeske O."/>
            <person name="Meyerdierks A."/>
            <person name="Storesund J.E."/>
            <person name="Kallscheuer N."/>
            <person name="Luecker S."/>
            <person name="Lage O.M."/>
            <person name="Pohl T."/>
            <person name="Merkel B.J."/>
            <person name="Hornburger P."/>
            <person name="Mueller R.-W."/>
            <person name="Bruemmer F."/>
            <person name="Labrenz M."/>
            <person name="Spormann A.M."/>
            <person name="Op Den Camp H."/>
            <person name="Overmann J."/>
            <person name="Amann R."/>
            <person name="Jetten M.S.M."/>
            <person name="Mascher T."/>
            <person name="Medema M.H."/>
            <person name="Devos D.P."/>
            <person name="Kaster A.-K."/>
            <person name="Ovreas L."/>
            <person name="Rohde M."/>
            <person name="Galperin M.Y."/>
            <person name="Jogler C."/>
        </authorList>
    </citation>
    <scope>NUCLEOTIDE SEQUENCE [LARGE SCALE GENOMIC DNA]</scope>
    <source>
        <strain evidence="1 2">Pla111</strain>
    </source>
</reference>
<sequence>MFVSRPAHPIVRTLPLVACGWMLCCSFLTAQVPIDGYLPMVGIALTNEYDDNFNFFPTAKIGTGSATLLGAGGTPRYDIALLDTGAGFSLLTSQAFDDFGLGDPSPGEPDGYQGTEFVTIGGATGQLDAPINDPFGLYVGGLQNRTGQGAALTMNNAALRGQTNTATIKFPPESPLPNVVGLPFASQYATRIRNDLPQVFELNGKTIRTPSIDFQPLGSGGGTITRKAPLSLNPGATFVQPPAYLPNIVNFDLDNPQEDPSTPTLSSGGLFLNVNASNSGTSLGQKQFFFDTGASVTVVSQLNALLLGFDVTIDEPEFSISIVGSGGLAENVPGFFVDQITLVALGGSITATNVPVIVLDVTDPSDPGNIVEGIVGTNLLARRNVVIDPNPSTGGGGASPGVYISDPVTTNFTWVSASSAAPWSAGGSWNAAATPNYLSVTRVEHVAGGDQRAVVTGQQQASEIFAKGGTAGQRMTIAIGAGAKLTTFSGTTLETGAVIELTNGVLDTQYLDIRGGRLEGTGLVRTGSGPIDGQVEVIAGIIAPGAAGAGVLTLEGRYAHGENALLEIGLGGVTAGTEYDQLLIDGSAVLRGDLAVSLINAGAGLFAPSIGDRFEILTYEQRGGVFSSLTLPTGYLWDVQYTPTALVLEVSGLAIPGDFNADGQVDIADYTTWRDGLGSVYSQADYQIWKNNFGMMSPANANSVPEPSLAILLLIGIASLTAMGSRQRC</sequence>
<dbReference type="InterPro" id="IPR018247">
    <property type="entry name" value="EF_Hand_1_Ca_BS"/>
</dbReference>
<evidence type="ECO:0000313" key="1">
    <source>
        <dbReference type="EMBL" id="TWT42944.1"/>
    </source>
</evidence>